<feature type="domain" description="RRM" evidence="12">
    <location>
        <begin position="198"/>
        <end position="275"/>
    </location>
</feature>
<evidence type="ECO:0000256" key="4">
    <source>
        <dbReference type="ARBA" id="ARBA00022490"/>
    </source>
</evidence>
<feature type="domain" description="RRM" evidence="12">
    <location>
        <begin position="107"/>
        <end position="184"/>
    </location>
</feature>
<dbReference type="SMART" id="SM00360">
    <property type="entry name" value="RRM"/>
    <property type="match status" value="4"/>
</dbReference>
<dbReference type="Proteomes" id="UP000825935">
    <property type="component" value="Chromosome 26"/>
</dbReference>
<feature type="compositionally biased region" description="Polar residues" evidence="11">
    <location>
        <begin position="482"/>
        <end position="497"/>
    </location>
</feature>
<dbReference type="InterPro" id="IPR012677">
    <property type="entry name" value="Nucleotide-bd_a/b_plait_sf"/>
</dbReference>
<dbReference type="PROSITE" id="PS51309">
    <property type="entry name" value="PABC"/>
    <property type="match status" value="1"/>
</dbReference>
<comment type="subcellular location">
    <subcellularLocation>
        <location evidence="2 10">Cytoplasm</location>
    </subcellularLocation>
    <subcellularLocation>
        <location evidence="1">Nucleus</location>
    </subcellularLocation>
</comment>
<feature type="domain" description="PABC" evidence="13">
    <location>
        <begin position="517"/>
        <end position="594"/>
    </location>
</feature>
<dbReference type="AlphaFoldDB" id="A0A8T2RLS3"/>
<evidence type="ECO:0000256" key="1">
    <source>
        <dbReference type="ARBA" id="ARBA00004123"/>
    </source>
</evidence>
<gene>
    <name evidence="14" type="ORF">KP509_26G044100</name>
</gene>
<dbReference type="Pfam" id="PF00076">
    <property type="entry name" value="RRM_1"/>
    <property type="match status" value="4"/>
</dbReference>
<evidence type="ECO:0000256" key="9">
    <source>
        <dbReference type="PROSITE-ProRule" id="PRU00176"/>
    </source>
</evidence>
<dbReference type="GO" id="GO:0005737">
    <property type="term" value="C:cytoplasm"/>
    <property type="evidence" value="ECO:0007669"/>
    <property type="project" value="UniProtKB-SubCell"/>
</dbReference>
<feature type="domain" description="RRM" evidence="12">
    <location>
        <begin position="21"/>
        <end position="97"/>
    </location>
</feature>
<evidence type="ECO:0000256" key="3">
    <source>
        <dbReference type="ARBA" id="ARBA00008557"/>
    </source>
</evidence>
<dbReference type="SUPFAM" id="SSF54928">
    <property type="entry name" value="RNA-binding domain, RBD"/>
    <property type="match status" value="3"/>
</dbReference>
<comment type="caution">
    <text evidence="14">The sequence shown here is derived from an EMBL/GenBank/DDBJ whole genome shotgun (WGS) entry which is preliminary data.</text>
</comment>
<dbReference type="GO" id="GO:0005634">
    <property type="term" value="C:nucleus"/>
    <property type="evidence" value="ECO:0007669"/>
    <property type="project" value="UniProtKB-SubCell"/>
</dbReference>
<dbReference type="InterPro" id="IPR003954">
    <property type="entry name" value="RRM_euk-type"/>
</dbReference>
<dbReference type="Pfam" id="PF00658">
    <property type="entry name" value="MLLE"/>
    <property type="match status" value="1"/>
</dbReference>
<keyword evidence="15" id="KW-1185">Reference proteome</keyword>
<dbReference type="Gene3D" id="3.30.70.330">
    <property type="match status" value="4"/>
</dbReference>
<evidence type="ECO:0000256" key="11">
    <source>
        <dbReference type="SAM" id="MobiDB-lite"/>
    </source>
</evidence>
<dbReference type="GO" id="GO:0003723">
    <property type="term" value="F:RNA binding"/>
    <property type="evidence" value="ECO:0007669"/>
    <property type="project" value="UniProtKB-UniRule"/>
</dbReference>
<dbReference type="PANTHER" id="PTHR24012">
    <property type="entry name" value="RNA BINDING PROTEIN"/>
    <property type="match status" value="1"/>
</dbReference>
<comment type="similarity">
    <text evidence="3 10">Belongs to the polyadenylate-binding protein type-1 family.</text>
</comment>
<dbReference type="InterPro" id="IPR006515">
    <property type="entry name" value="PABP_1234"/>
</dbReference>
<feature type="compositionally biased region" description="Low complexity" evidence="11">
    <location>
        <begin position="500"/>
        <end position="513"/>
    </location>
</feature>
<evidence type="ECO:0000256" key="6">
    <source>
        <dbReference type="ARBA" id="ARBA00022884"/>
    </source>
</evidence>
<keyword evidence="5" id="KW-0677">Repeat</keyword>
<dbReference type="InterPro" id="IPR000504">
    <property type="entry name" value="RRM_dom"/>
</dbReference>
<dbReference type="FunFam" id="3.30.70.330:FF:000651">
    <property type="entry name" value="Poly(A) binding protein cytoplasmic 1 like"/>
    <property type="match status" value="1"/>
</dbReference>
<dbReference type="OrthoDB" id="19742at2759"/>
<dbReference type="NCBIfam" id="TIGR01628">
    <property type="entry name" value="PABP-1234"/>
    <property type="match status" value="1"/>
</dbReference>
<feature type="region of interest" description="Disordered" evidence="11">
    <location>
        <begin position="469"/>
        <end position="525"/>
    </location>
</feature>
<evidence type="ECO:0000256" key="10">
    <source>
        <dbReference type="RuleBase" id="RU362004"/>
    </source>
</evidence>
<dbReference type="InterPro" id="IPR045305">
    <property type="entry name" value="RRM2_I_PABPs"/>
</dbReference>
<evidence type="ECO:0000313" key="14">
    <source>
        <dbReference type="EMBL" id="KAH7296901.1"/>
    </source>
</evidence>
<dbReference type="CDD" id="cd12379">
    <property type="entry name" value="RRM2_I_PABPs"/>
    <property type="match status" value="1"/>
</dbReference>
<dbReference type="FunFam" id="3.30.70.330:FF:000003">
    <property type="entry name" value="Polyadenylate-binding protein"/>
    <property type="match status" value="1"/>
</dbReference>
<keyword evidence="6 9" id="KW-0694">RNA-binding</keyword>
<evidence type="ECO:0000256" key="2">
    <source>
        <dbReference type="ARBA" id="ARBA00004496"/>
    </source>
</evidence>
<evidence type="ECO:0000256" key="7">
    <source>
        <dbReference type="ARBA" id="ARBA00023242"/>
    </source>
</evidence>
<dbReference type="PROSITE" id="PS50102">
    <property type="entry name" value="RRM"/>
    <property type="match status" value="4"/>
</dbReference>
<evidence type="ECO:0000313" key="15">
    <source>
        <dbReference type="Proteomes" id="UP000825935"/>
    </source>
</evidence>
<evidence type="ECO:0000259" key="13">
    <source>
        <dbReference type="PROSITE" id="PS51309"/>
    </source>
</evidence>
<dbReference type="SUPFAM" id="SSF63570">
    <property type="entry name" value="PABC (PABP) domain"/>
    <property type="match status" value="1"/>
</dbReference>
<keyword evidence="7" id="KW-0539">Nucleus</keyword>
<dbReference type="OMA" id="MIDDKEW"/>
<dbReference type="SMART" id="SM00517">
    <property type="entry name" value="PolyA"/>
    <property type="match status" value="1"/>
</dbReference>
<dbReference type="CDD" id="cd12380">
    <property type="entry name" value="RRM3_I_PABPs"/>
    <property type="match status" value="1"/>
</dbReference>
<dbReference type="InterPro" id="IPR035979">
    <property type="entry name" value="RBD_domain_sf"/>
</dbReference>
<dbReference type="FunFam" id="3.30.70.330:FF:000239">
    <property type="entry name" value="Polyadenylate-binding protein"/>
    <property type="match status" value="1"/>
</dbReference>
<evidence type="ECO:0000256" key="8">
    <source>
        <dbReference type="ARBA" id="ARBA00054110"/>
    </source>
</evidence>
<dbReference type="EMBL" id="CM035431">
    <property type="protein sequence ID" value="KAH7296901.1"/>
    <property type="molecule type" value="Genomic_DNA"/>
</dbReference>
<dbReference type="SMART" id="SM00361">
    <property type="entry name" value="RRM_1"/>
    <property type="match status" value="3"/>
</dbReference>
<sequence>MEEAQHQTVNQAANTSLSSQSSLYVGDLNVSITEHELYELFSRVGHVVSVRVNRNQATNSAYAYVNYTCPEFAQEAHSSLNYTMLHGKQMRIMNVDPDPTQRKSGAANIYVKNLDPLVDNKILHDTFSAYGQILSCRVATNDAGESKGHGYVQFEQEEAASKAIQEANGLLLLEKEIFVGPFMKREERELAASPSKFNNVYVKSFSDATTDADLYRIFGDFGSITSAVVMRDTNGNSKGFGFVNFENADDAVRAVENLNGKFIDGKEWYVGRAQKKSERQLELRERFELNHRDRTEKQKNVNVYVKNLDANVDERVLKDFFSSIGHVVSTKIIRLPDGQSKGIGFVQYSSPDDARKAISEMNGVKLGSKPLFVARAQRKEDRQVKDGIVNGPRINPHHMFHPGAMFGQQYFYGQPLPSIMPHQANGFGYQQPMMPAIGPGGVPVPNYFMPSPPLRAGFQGPRFGKRGMGAGPHPNFVHQQVAPGNSNQSSRYSQIPRYTSEVASSRASEASASMGGPSDNVRTPSTATNVEQQRMILGEQLYPLVDKLEHERAGKVTGMLLELGEAEVVRLINSPEALKARVNEALDVLRLAKSGSVPPSAELSSLSIDESSKR</sequence>
<comment type="function">
    <text evidence="8">Binds the poly(A) tail of mRNA. Appears to be an important mediator of the multiple roles of the poly(A) tail in mRNA biogenesis, stability and translation.</text>
</comment>
<evidence type="ECO:0000259" key="12">
    <source>
        <dbReference type="PROSITE" id="PS50102"/>
    </source>
</evidence>
<reference evidence="14" key="1">
    <citation type="submission" date="2021-08" db="EMBL/GenBank/DDBJ databases">
        <title>WGS assembly of Ceratopteris richardii.</title>
        <authorList>
            <person name="Marchant D.B."/>
            <person name="Chen G."/>
            <person name="Jenkins J."/>
            <person name="Shu S."/>
            <person name="Leebens-Mack J."/>
            <person name="Grimwood J."/>
            <person name="Schmutz J."/>
            <person name="Soltis P."/>
            <person name="Soltis D."/>
            <person name="Chen Z.-H."/>
        </authorList>
    </citation>
    <scope>NUCLEOTIDE SEQUENCE</scope>
    <source>
        <strain evidence="14">Whitten #5841</strain>
        <tissue evidence="14">Leaf</tissue>
    </source>
</reference>
<evidence type="ECO:0000256" key="5">
    <source>
        <dbReference type="ARBA" id="ARBA00022737"/>
    </source>
</evidence>
<dbReference type="Gene3D" id="1.10.1900.10">
    <property type="entry name" value="c-terminal domain of poly(a) binding protein"/>
    <property type="match status" value="1"/>
</dbReference>
<feature type="domain" description="RRM" evidence="12">
    <location>
        <begin position="301"/>
        <end position="378"/>
    </location>
</feature>
<organism evidence="14 15">
    <name type="scientific">Ceratopteris richardii</name>
    <name type="common">Triangle waterfern</name>
    <dbReference type="NCBI Taxonomy" id="49495"/>
    <lineage>
        <taxon>Eukaryota</taxon>
        <taxon>Viridiplantae</taxon>
        <taxon>Streptophyta</taxon>
        <taxon>Embryophyta</taxon>
        <taxon>Tracheophyta</taxon>
        <taxon>Polypodiopsida</taxon>
        <taxon>Polypodiidae</taxon>
        <taxon>Polypodiales</taxon>
        <taxon>Pteridineae</taxon>
        <taxon>Pteridaceae</taxon>
        <taxon>Parkerioideae</taxon>
        <taxon>Ceratopteris</taxon>
    </lineage>
</organism>
<accession>A0A8T2RLS3</accession>
<keyword evidence="4 10" id="KW-0963">Cytoplasm</keyword>
<proteinExistence type="inferred from homology"/>
<dbReference type="InterPro" id="IPR036053">
    <property type="entry name" value="PABP-dom"/>
</dbReference>
<protein>
    <recommendedName>
        <fullName evidence="10">Polyadenylate-binding protein</fullName>
        <shortName evidence="10">PABP</shortName>
    </recommendedName>
</protein>
<name>A0A8T2RLS3_CERRI</name>
<dbReference type="InterPro" id="IPR002004">
    <property type="entry name" value="PABP_HYD_C"/>
</dbReference>